<dbReference type="Gene3D" id="1.25.40.290">
    <property type="entry name" value="ARM repeat domains"/>
    <property type="match status" value="1"/>
</dbReference>
<sequence>MAQPLKDLINARSVSVLADGLAAAWPAFPRAGFTARALTGLDGLELKARVAHVAAALHDALPLPYPRAAALVRECAATLDMWSGWPATEHTALQGLDHLEPAMETLAALTPYATGEFAVRPYLDRYRDDAIKIMYGWAESPDEHLRRLASEGSRPRLPWAGRVGWLMTPGPTLPLLDRLRDDPSEYVRRSVANHVNDLAKDHPQVALELLAGWRAGGGSHVERVLRHAVRGLLRAGHPEALALLGATPGSGTVEELTLGSPTVAVGGRLAFTVTVRAEAAGPVLLKYAVRRAGSRRVFHLGQREAGGAGETFAVRKSHSFRPVTTRDEPPGPRELDVIVNGRVAATVPFTLTGAETTSIS</sequence>
<gene>
    <name evidence="1" type="ORF">HD597_006871</name>
</gene>
<protein>
    <submittedName>
        <fullName evidence="1">3-methyladenine DNA glycosylase AlkC</fullName>
    </submittedName>
</protein>
<comment type="caution">
    <text evidence="1">The sequence shown here is derived from an EMBL/GenBank/DDBJ whole genome shotgun (WGS) entry which is preliminary data.</text>
</comment>
<keyword evidence="2" id="KW-1185">Reference proteome</keyword>
<dbReference type="Proteomes" id="UP001139648">
    <property type="component" value="Unassembled WGS sequence"/>
</dbReference>
<evidence type="ECO:0000313" key="1">
    <source>
        <dbReference type="EMBL" id="MCP2359851.1"/>
    </source>
</evidence>
<dbReference type="SUPFAM" id="SSF48371">
    <property type="entry name" value="ARM repeat"/>
    <property type="match status" value="1"/>
</dbReference>
<dbReference type="EMBL" id="JAMZEB010000002">
    <property type="protein sequence ID" value="MCP2359851.1"/>
    <property type="molecule type" value="Genomic_DNA"/>
</dbReference>
<organism evidence="1 2">
    <name type="scientific">Nonomuraea thailandensis</name>
    <dbReference type="NCBI Taxonomy" id="1188745"/>
    <lineage>
        <taxon>Bacteria</taxon>
        <taxon>Bacillati</taxon>
        <taxon>Actinomycetota</taxon>
        <taxon>Actinomycetes</taxon>
        <taxon>Streptosporangiales</taxon>
        <taxon>Streptosporangiaceae</taxon>
        <taxon>Nonomuraea</taxon>
    </lineage>
</organism>
<proteinExistence type="predicted"/>
<name>A0A9X2GQI1_9ACTN</name>
<evidence type="ECO:0000313" key="2">
    <source>
        <dbReference type="Proteomes" id="UP001139648"/>
    </source>
</evidence>
<reference evidence="1" key="1">
    <citation type="submission" date="2022-06" db="EMBL/GenBank/DDBJ databases">
        <title>Sequencing the genomes of 1000 actinobacteria strains.</title>
        <authorList>
            <person name="Klenk H.-P."/>
        </authorList>
    </citation>
    <scope>NUCLEOTIDE SEQUENCE</scope>
    <source>
        <strain evidence="1">DSM 46694</strain>
    </source>
</reference>
<dbReference type="InterPro" id="IPR016024">
    <property type="entry name" value="ARM-type_fold"/>
</dbReference>
<dbReference type="AlphaFoldDB" id="A0A9X2GQI1"/>
<accession>A0A9X2GQI1</accession>
<dbReference type="RefSeq" id="WP_253747266.1">
    <property type="nucleotide sequence ID" value="NZ_BAABKA010000035.1"/>
</dbReference>